<reference evidence="1 2" key="1">
    <citation type="journal article" date="2019" name="Int. J. Syst. Evol. Microbiol.">
        <title>The Global Catalogue of Microorganisms (GCM) 10K type strain sequencing project: providing services to taxonomists for standard genome sequencing and annotation.</title>
        <authorList>
            <consortium name="The Broad Institute Genomics Platform"/>
            <consortium name="The Broad Institute Genome Sequencing Center for Infectious Disease"/>
            <person name="Wu L."/>
            <person name="Ma J."/>
        </authorList>
    </citation>
    <scope>NUCLEOTIDE SEQUENCE [LARGE SCALE GENOMIC DNA]</scope>
    <source>
        <strain evidence="1 2">JCM 14942</strain>
    </source>
</reference>
<organism evidence="1 2">
    <name type="scientific">Nocardioides humi</name>
    <dbReference type="NCBI Taxonomy" id="449461"/>
    <lineage>
        <taxon>Bacteria</taxon>
        <taxon>Bacillati</taxon>
        <taxon>Actinomycetota</taxon>
        <taxon>Actinomycetes</taxon>
        <taxon>Propionibacteriales</taxon>
        <taxon>Nocardioidaceae</taxon>
        <taxon>Nocardioides</taxon>
    </lineage>
</organism>
<sequence length="287" mass="31378">MSTTDRVQSAERRLWRAYEPIHAICYFHPHFAATMNETGLTGWWNGYFAGRAAPLGPTPSQVVTSLFYGFSPAMVDRAVPKIWTRVSPEAAIEARFDAAETVLAEHADAGSLDDLHRVTDGLERAIDALPFDGRALASAWHSVRRPDSILQRLWLAATILREHRGDGHVIAATANGLTGLEASITHIASGQVSRRIIQENRGWTDEQWQIAHLALRERGILADDDSLTTRGTALRDRIEDLTDQLAAPSVHALNDAAGTIDVLTSLARLLVDRGAVPVPNPIGVPRP</sequence>
<dbReference type="InterPro" id="IPR054058">
    <property type="entry name" value="HTH_67"/>
</dbReference>
<name>A0ABN2AI84_9ACTN</name>
<evidence type="ECO:0008006" key="3">
    <source>
        <dbReference type="Google" id="ProtNLM"/>
    </source>
</evidence>
<dbReference type="RefSeq" id="WP_141003244.1">
    <property type="nucleotide sequence ID" value="NZ_BAAAOR010000017.1"/>
</dbReference>
<proteinExistence type="predicted"/>
<comment type="caution">
    <text evidence="1">The sequence shown here is derived from an EMBL/GenBank/DDBJ whole genome shotgun (WGS) entry which is preliminary data.</text>
</comment>
<dbReference type="NCBIfam" id="NF047719">
    <property type="entry name" value="SCO6745_fam_HTH"/>
    <property type="match status" value="1"/>
</dbReference>
<dbReference type="Pfam" id="PF21863">
    <property type="entry name" value="HTH_67"/>
    <property type="match status" value="1"/>
</dbReference>
<dbReference type="Proteomes" id="UP001500842">
    <property type="component" value="Unassembled WGS sequence"/>
</dbReference>
<protein>
    <recommendedName>
        <fullName evidence="3">SalK</fullName>
    </recommendedName>
</protein>
<gene>
    <name evidence="1" type="ORF">GCM10009788_23840</name>
</gene>
<evidence type="ECO:0000313" key="1">
    <source>
        <dbReference type="EMBL" id="GAA1519073.1"/>
    </source>
</evidence>
<keyword evidence="2" id="KW-1185">Reference proteome</keyword>
<evidence type="ECO:0000313" key="2">
    <source>
        <dbReference type="Proteomes" id="UP001500842"/>
    </source>
</evidence>
<dbReference type="EMBL" id="BAAAOR010000017">
    <property type="protein sequence ID" value="GAA1519073.1"/>
    <property type="molecule type" value="Genomic_DNA"/>
</dbReference>
<accession>A0ABN2AI84</accession>